<feature type="domain" description="EGF-like" evidence="4">
    <location>
        <begin position="623"/>
        <end position="672"/>
    </location>
</feature>
<keyword evidence="6" id="KW-1185">Reference proteome</keyword>
<gene>
    <name evidence="5" type="ORF">BSTOLATCC_MIC58254</name>
</gene>
<feature type="domain" description="EGF-like" evidence="4">
    <location>
        <begin position="821"/>
        <end position="858"/>
    </location>
</feature>
<feature type="domain" description="EGF-like" evidence="4">
    <location>
        <begin position="152"/>
        <end position="190"/>
    </location>
</feature>
<dbReference type="SMART" id="SM00261">
    <property type="entry name" value="FU"/>
    <property type="match status" value="14"/>
</dbReference>
<feature type="transmembrane region" description="Helical" evidence="2">
    <location>
        <begin position="1951"/>
        <end position="1971"/>
    </location>
</feature>
<keyword evidence="2" id="KW-1133">Transmembrane helix</keyword>
<evidence type="ECO:0000256" key="2">
    <source>
        <dbReference type="SAM" id="Phobius"/>
    </source>
</evidence>
<feature type="domain" description="EGF-like" evidence="4">
    <location>
        <begin position="82"/>
        <end position="118"/>
    </location>
</feature>
<feature type="chain" id="PRO_5043493782" description="EGF-like domain-containing protein" evidence="3">
    <location>
        <begin position="22"/>
        <end position="2225"/>
    </location>
</feature>
<dbReference type="SMART" id="SM01411">
    <property type="entry name" value="Ephrin_rec_like"/>
    <property type="match status" value="8"/>
</dbReference>
<dbReference type="PANTHER" id="PTHR15332">
    <property type="entry name" value="PROPROTEIN CONVERTASE SUBTILISIN_KEXIN TYPE 5-LIKE"/>
    <property type="match status" value="1"/>
</dbReference>
<dbReference type="EMBL" id="CAJZBQ010000056">
    <property type="protein sequence ID" value="CAG9333442.1"/>
    <property type="molecule type" value="Genomic_DNA"/>
</dbReference>
<feature type="signal peptide" evidence="3">
    <location>
        <begin position="1"/>
        <end position="21"/>
    </location>
</feature>
<feature type="transmembrane region" description="Helical" evidence="2">
    <location>
        <begin position="2160"/>
        <end position="2181"/>
    </location>
</feature>
<dbReference type="SMART" id="SM00181">
    <property type="entry name" value="EGF"/>
    <property type="match status" value="14"/>
</dbReference>
<dbReference type="InterPro" id="IPR009030">
    <property type="entry name" value="Growth_fac_rcpt_cys_sf"/>
</dbReference>
<accession>A0AAU9K5C7</accession>
<dbReference type="InterPro" id="IPR006212">
    <property type="entry name" value="Furin_repeat"/>
</dbReference>
<feature type="transmembrane region" description="Helical" evidence="2">
    <location>
        <begin position="2085"/>
        <end position="2106"/>
    </location>
</feature>
<feature type="region of interest" description="Disordered" evidence="1">
    <location>
        <begin position="1714"/>
        <end position="1738"/>
    </location>
</feature>
<dbReference type="Gene3D" id="2.10.220.10">
    <property type="entry name" value="Hormone Receptor, Insulin-like Growth Factor Receptor 1, Chain A, domain 2"/>
    <property type="match status" value="6"/>
</dbReference>
<dbReference type="SUPFAM" id="SSF57184">
    <property type="entry name" value="Growth factor receptor domain"/>
    <property type="match status" value="7"/>
</dbReference>
<feature type="domain" description="EGF-like" evidence="4">
    <location>
        <begin position="285"/>
        <end position="323"/>
    </location>
</feature>
<dbReference type="InterPro" id="IPR000742">
    <property type="entry name" value="EGF"/>
</dbReference>
<reference evidence="5" key="1">
    <citation type="submission" date="2021-09" db="EMBL/GenBank/DDBJ databases">
        <authorList>
            <consortium name="AG Swart"/>
            <person name="Singh M."/>
            <person name="Singh A."/>
            <person name="Seah K."/>
            <person name="Emmerich C."/>
        </authorList>
    </citation>
    <scope>NUCLEOTIDE SEQUENCE</scope>
    <source>
        <strain evidence="5">ATCC30299</strain>
    </source>
</reference>
<feature type="domain" description="EGF-like" evidence="4">
    <location>
        <begin position="911"/>
        <end position="963"/>
    </location>
</feature>
<organism evidence="5 6">
    <name type="scientific">Blepharisma stoltei</name>
    <dbReference type="NCBI Taxonomy" id="1481888"/>
    <lineage>
        <taxon>Eukaryota</taxon>
        <taxon>Sar</taxon>
        <taxon>Alveolata</taxon>
        <taxon>Ciliophora</taxon>
        <taxon>Postciliodesmatophora</taxon>
        <taxon>Heterotrichea</taxon>
        <taxon>Heterotrichida</taxon>
        <taxon>Blepharismidae</taxon>
        <taxon>Blepharisma</taxon>
    </lineage>
</organism>
<comment type="caution">
    <text evidence="5">The sequence shown here is derived from an EMBL/GenBank/DDBJ whole genome shotgun (WGS) entry which is preliminary data.</text>
</comment>
<feature type="domain" description="EGF-like" evidence="4">
    <location>
        <begin position="470"/>
        <end position="524"/>
    </location>
</feature>
<keyword evidence="3" id="KW-0732">Signal</keyword>
<proteinExistence type="predicted"/>
<dbReference type="PANTHER" id="PTHR15332:SF175">
    <property type="entry name" value="PROPROTEIN CONVERTASE SUBTILISIN_KEXIN TYPE 5-LIKE"/>
    <property type="match status" value="1"/>
</dbReference>
<keyword evidence="2" id="KW-0812">Transmembrane</keyword>
<feature type="domain" description="EGF-like" evidence="4">
    <location>
        <begin position="202"/>
        <end position="240"/>
    </location>
</feature>
<feature type="domain" description="EGF-like" evidence="4">
    <location>
        <begin position="767"/>
        <end position="813"/>
    </location>
</feature>
<name>A0AAU9K5C7_9CILI</name>
<dbReference type="Pfam" id="PF02010">
    <property type="entry name" value="REJ"/>
    <property type="match status" value="1"/>
</dbReference>
<evidence type="ECO:0000313" key="6">
    <source>
        <dbReference type="Proteomes" id="UP001162131"/>
    </source>
</evidence>
<evidence type="ECO:0000256" key="1">
    <source>
        <dbReference type="SAM" id="MobiDB-lite"/>
    </source>
</evidence>
<dbReference type="InterPro" id="IPR002859">
    <property type="entry name" value="PKD/REJ-like"/>
</dbReference>
<feature type="compositionally biased region" description="Low complexity" evidence="1">
    <location>
        <begin position="1714"/>
        <end position="1725"/>
    </location>
</feature>
<feature type="transmembrane region" description="Helical" evidence="2">
    <location>
        <begin position="2126"/>
        <end position="2148"/>
    </location>
</feature>
<evidence type="ECO:0000313" key="5">
    <source>
        <dbReference type="EMBL" id="CAG9333442.1"/>
    </source>
</evidence>
<dbReference type="Proteomes" id="UP001162131">
    <property type="component" value="Unassembled WGS sequence"/>
</dbReference>
<feature type="domain" description="EGF-like" evidence="4">
    <location>
        <begin position="573"/>
        <end position="606"/>
    </location>
</feature>
<feature type="domain" description="EGF-like" evidence="4">
    <location>
        <begin position="673"/>
        <end position="705"/>
    </location>
</feature>
<protein>
    <recommendedName>
        <fullName evidence="4">EGF-like domain-containing protein</fullName>
    </recommendedName>
</protein>
<feature type="transmembrane region" description="Helical" evidence="2">
    <location>
        <begin position="2193"/>
        <end position="2215"/>
    </location>
</feature>
<evidence type="ECO:0000256" key="3">
    <source>
        <dbReference type="SAM" id="SignalP"/>
    </source>
</evidence>
<keyword evidence="2" id="KW-0472">Membrane</keyword>
<feature type="domain" description="EGF-like" evidence="4">
    <location>
        <begin position="331"/>
        <end position="373"/>
    </location>
</feature>
<evidence type="ECO:0000259" key="4">
    <source>
        <dbReference type="SMART" id="SM00181"/>
    </source>
</evidence>
<feature type="domain" description="EGF-like" evidence="4">
    <location>
        <begin position="241"/>
        <end position="274"/>
    </location>
</feature>
<feature type="domain" description="EGF-like" evidence="4">
    <location>
        <begin position="866"/>
        <end position="902"/>
    </location>
</feature>
<sequence>MLQLLAISVFFFAFRSKATFSEETQDNSQNNEDLLHSVVKTLLTNGPISNITQSEELFYNTPRELLGSCGQGLYNASGTCNHCGALCLSCADATGICNACNDPFKMTLNQTDNSLSCQCIGNQILNQTNCTCPESTFFNGTFCDHCNQTCGDCNNPHNCTKCRDPIMVLTVKGDCVCPSNAFMNSTFQCQLCPNGTVFNGTECTPCNKCDECIDPKMNKTQDGFCVCPENTFLSPEGHCERCGELCHSCIDATHCLECVGGSILNSTANSTVCHCPDQTFSNGTDCAPCKNCTGCSDPMMVLTLDGSCICPNGTFLNAAGHCDKCGPLCDSCTSPNHCLHCAGNSTLSQNSTSAVCLCPNGTYNDGFNCWSCDGFCGHCSDDITCLNCSHPHMFVNEFNVCQCLEGFFWNETDCQPCGRNCKSCTNATTCNECMDKSMDILSDHPGSCSCGLSTYDNGTDCIHCGHLCGNCTNTTVCLSCIDPDTMSFNQSNPGSCMCNSSMADNGTSCEFCPAGTYLINNTCKICQDNSCEVCSGSETSQCTKCFSTHILKNNVCTQCPVGNFSSDGTTCISCEDAGCKVCNGTGTGQCLQCTEPHKFILNGTCQDCPDNSFPNLDGKTCGRCNDTDCKTCHDGRPGQCTECLTLNNSIVNGTCHPCAPGFFSNENGFNCTKCQDTNCTACEGAGSNTCMLCNNPYFLDQKNCTLCPKGQYSDGLQCHTCEDTNCTKCAGNGTETCLECEVNLFLVKGTCQTCAPGNYSADGKCTPCGLGCDLCDNKSVCHDCSDPVLMINNGNGTCSCIKGYFMDALGHCKPCPGLCTSCSSNSTCDSCVPTANLTANGTCACSDGSGVQGNSTCSQCPNLCAKCSDSNTCISCIKNSQLNANNQCVCSQGFSQLGNVCAAACNNLCTNCDHNNGNSCTSCIANAELLKNTCSCTAHSVYDSTSNSCKCNDGFTLVSSKCVLCKNYFASSDIVDGYFNDLFTKITVVFASAIDTSLDSSCSLTVNATSLPKLGRNPQCSWDGNFNLVISLGDRYTLRNETLFLDGTYIVKKFGTCSYNYNPLRIPVKLAANPNPAAIITGPQFFSLACGARDLMYSGDRSTGSLNNQMNYTWSAISSPSIAALTKYVSMQSTSSITIPRSYFSSSTNTTLNVTMTISNIYNLTNSSSIVTFVTSTPSLSVNIDIGNSDSMKSSDSRVYTASVNSLCDNSTSSISWSWVYNPANGAPTIDSSSILSKAKQPNKLVIEKNMLPSGYSYSFTAIAASTNAQGQAITGNSTILVSTSASNLIVTLSRPGGSIPPNQDLVINGDKSFDPDDKNSALNFTWSCKYTLNSTSCLGKDNNVLVSGQTTSSLQIPAQRLIPGASYDLTLLVSKGARNASATITVEVLNANTDTSVSISMSSTKITARYQFTADANIQANSSSTLEWSCANPPLTISPNNLSKLTIPANTLTSGQTYQFQLKITDPAGVPYTVYYPVEVNQGASCTDSLSISPSTGTALVTSFTMSISGCTDLDGEDLPLMYAYNLNQNSINYMLASNQDNSYSTFLMPGSNNVSVTVCDQYDDCSTYYQVIQVDNYTATAGRRLDDSALIDIYSQNTLNSDNIPSMIAIISSATTINSTLFEKMWSDLQSYINSQNSMNNNIFIGVISAIQALATKQSHMNSTLYEQLFTQASQIMTNNSLPVIVDASSILNILVSINDAYLNLAKNLTTSQNSTNTPSSHNLRALKSSSPLSQNSTANATYESYLINSNNFLSNFSVYCTQNDMPGQNSLPNATVSSQTSTYKSRYFAGDLANQTLQYGATNITMPSSLPFNSTDIVNLRVNLYNSTDDYSSVLDISYGKSGNYSDFVYSQYNETYASFNNANHTVNVTIPYNKNATNGWACVYYNETISTWLTNGCQIVSVENGYATLTLSHFSMFKLTDSSTVVVPPISPESLEDSSCGTNLAPVYILVVGLFLALIIWPAPILLDAYSKSKTRGTQKITPLSVSPKGEISQTEEYKSCEEGAKNKMENSTVNFSGIGDSILIDRQQDVDPNGNKPIEFDQDAFKNTLDEKSKWETLIEGHLTAGLFIYKKGHARLWRLFTWEVVIFFELLLEGLLFSGFESTDNGVGKDSQSLFDDYKGTYFGYTVFAVVIAMPIEICLSICLSFDRSAMPKVFYSALALGAMVIMGSIAGVFALSFKFCSEWSGYWAISFLWGILLEVFVMQTIYMGGRYLFLHFFK</sequence>